<proteinExistence type="inferred from homology"/>
<evidence type="ECO:0000256" key="5">
    <source>
        <dbReference type="ARBA" id="ARBA00022490"/>
    </source>
</evidence>
<evidence type="ECO:0000313" key="11">
    <source>
        <dbReference type="EMBL" id="OAF67406.1"/>
    </source>
</evidence>
<dbReference type="Pfam" id="PF05093">
    <property type="entry name" value="CIAPIN1"/>
    <property type="match status" value="1"/>
</dbReference>
<name>A0A177AZJ8_9BILA</name>
<evidence type="ECO:0000259" key="10">
    <source>
        <dbReference type="Pfam" id="PF05093"/>
    </source>
</evidence>
<sequence length="265" mass="30850">MTTLVLIDYKRYNCQTRYPLKFGENRIYSYNSYLCDYSLTDTFDNLLLICDELSIDYLESVYLKSLNIKGKIFIIKNNLKKMNNKELGLFWEALVVNDLGVNFDAKNGLKFREEFNVDFLNFFFNSDEFITATRYYPFNQQDICWIASLRYFTIHGKSWSDAENDRVIKFNENHVDKNKTCEKLVETCQNFENTPKPDSNTKSRTCKDCTCGLAESKSQDKLKNLENVKSACGNCYLGDAFRCSRCPYTGTPAFKDGDVVRLKDD</sequence>
<keyword evidence="5" id="KW-0963">Cytoplasm</keyword>
<evidence type="ECO:0000256" key="4">
    <source>
        <dbReference type="ARBA" id="ARBA00022485"/>
    </source>
</evidence>
<comment type="subcellular location">
    <subcellularLocation>
        <location evidence="2">Cytoplasm</location>
    </subcellularLocation>
</comment>
<dbReference type="InterPro" id="IPR007785">
    <property type="entry name" value="Anamorsin"/>
</dbReference>
<reference evidence="11 12" key="1">
    <citation type="submission" date="2016-04" db="EMBL/GenBank/DDBJ databases">
        <title>The genome of Intoshia linei affirms orthonectids as highly simplified spiralians.</title>
        <authorList>
            <person name="Mikhailov K.V."/>
            <person name="Slusarev G.S."/>
            <person name="Nikitin M.A."/>
            <person name="Logacheva M.D."/>
            <person name="Penin A."/>
            <person name="Aleoshin V."/>
            <person name="Panchin Y.V."/>
        </authorList>
    </citation>
    <scope>NUCLEOTIDE SEQUENCE [LARGE SCALE GENOMIC DNA]</scope>
    <source>
        <strain evidence="11">Intl2013</strain>
        <tissue evidence="11">Whole animal</tissue>
    </source>
</reference>
<dbReference type="GO" id="GO:0016226">
    <property type="term" value="P:iron-sulfur cluster assembly"/>
    <property type="evidence" value="ECO:0007669"/>
    <property type="project" value="InterPro"/>
</dbReference>
<evidence type="ECO:0000256" key="3">
    <source>
        <dbReference type="ARBA" id="ARBA00008169"/>
    </source>
</evidence>
<dbReference type="InterPro" id="IPR046408">
    <property type="entry name" value="CIAPIN1"/>
</dbReference>
<organism evidence="11 12">
    <name type="scientific">Intoshia linei</name>
    <dbReference type="NCBI Taxonomy" id="1819745"/>
    <lineage>
        <taxon>Eukaryota</taxon>
        <taxon>Metazoa</taxon>
        <taxon>Spiralia</taxon>
        <taxon>Lophotrochozoa</taxon>
        <taxon>Mesozoa</taxon>
        <taxon>Orthonectida</taxon>
        <taxon>Rhopaluridae</taxon>
        <taxon>Intoshia</taxon>
    </lineage>
</organism>
<evidence type="ECO:0000256" key="2">
    <source>
        <dbReference type="ARBA" id="ARBA00004496"/>
    </source>
</evidence>
<evidence type="ECO:0000256" key="6">
    <source>
        <dbReference type="ARBA" id="ARBA00022723"/>
    </source>
</evidence>
<keyword evidence="7" id="KW-0408">Iron</keyword>
<comment type="cofactor">
    <cofactor evidence="1">
        <name>[4Fe-4S] cluster</name>
        <dbReference type="ChEBI" id="CHEBI:49883"/>
    </cofactor>
</comment>
<keyword evidence="12" id="KW-1185">Reference proteome</keyword>
<protein>
    <submittedName>
        <fullName evidence="11">Fe-S cluster assembly protein DRE2</fullName>
    </submittedName>
</protein>
<feature type="domain" description="Anamorsin C-terminal" evidence="10">
    <location>
        <begin position="225"/>
        <end position="262"/>
    </location>
</feature>
<accession>A0A177AZJ8</accession>
<comment type="caution">
    <text evidence="11">The sequence shown here is derived from an EMBL/GenBank/DDBJ whole genome shotgun (WGS) entry which is preliminary data.</text>
</comment>
<evidence type="ECO:0000256" key="7">
    <source>
        <dbReference type="ARBA" id="ARBA00023004"/>
    </source>
</evidence>
<evidence type="ECO:0000256" key="8">
    <source>
        <dbReference type="ARBA" id="ARBA00023014"/>
    </source>
</evidence>
<keyword evidence="9" id="KW-0496">Mitochondrion</keyword>
<dbReference type="GO" id="GO:0051539">
    <property type="term" value="F:4 iron, 4 sulfur cluster binding"/>
    <property type="evidence" value="ECO:0007669"/>
    <property type="project" value="UniProtKB-KW"/>
</dbReference>
<gene>
    <name evidence="11" type="ORF">A3Q56_04829</name>
</gene>
<evidence type="ECO:0000313" key="12">
    <source>
        <dbReference type="Proteomes" id="UP000078046"/>
    </source>
</evidence>
<evidence type="ECO:0000256" key="9">
    <source>
        <dbReference type="ARBA" id="ARBA00023128"/>
    </source>
</evidence>
<keyword evidence="6" id="KW-0479">Metal-binding</keyword>
<comment type="similarity">
    <text evidence="3">Belongs to the anamorsin family.</text>
</comment>
<dbReference type="Proteomes" id="UP000078046">
    <property type="component" value="Unassembled WGS sequence"/>
</dbReference>
<keyword evidence="8" id="KW-0411">Iron-sulfur</keyword>
<dbReference type="EMBL" id="LWCA01000668">
    <property type="protein sequence ID" value="OAF67406.1"/>
    <property type="molecule type" value="Genomic_DNA"/>
</dbReference>
<keyword evidence="4" id="KW-0004">4Fe-4S</keyword>
<dbReference type="PANTHER" id="PTHR13273">
    <property type="entry name" value="ANAMORSIN"/>
    <property type="match status" value="1"/>
</dbReference>
<dbReference type="OrthoDB" id="311633at2759"/>
<dbReference type="GO" id="GO:0046872">
    <property type="term" value="F:metal ion binding"/>
    <property type="evidence" value="ECO:0007669"/>
    <property type="project" value="UniProtKB-KW"/>
</dbReference>
<dbReference type="AlphaFoldDB" id="A0A177AZJ8"/>
<dbReference type="PANTHER" id="PTHR13273:SF14">
    <property type="entry name" value="ANAMORSIN"/>
    <property type="match status" value="1"/>
</dbReference>
<dbReference type="GO" id="GO:0005737">
    <property type="term" value="C:cytoplasm"/>
    <property type="evidence" value="ECO:0007669"/>
    <property type="project" value="UniProtKB-SubCell"/>
</dbReference>
<evidence type="ECO:0000256" key="1">
    <source>
        <dbReference type="ARBA" id="ARBA00001966"/>
    </source>
</evidence>